<organism evidence="12 13">
    <name type="scientific">Tolumonas osonensis</name>
    <dbReference type="NCBI Taxonomy" id="675874"/>
    <lineage>
        <taxon>Bacteria</taxon>
        <taxon>Pseudomonadati</taxon>
        <taxon>Pseudomonadota</taxon>
        <taxon>Gammaproteobacteria</taxon>
        <taxon>Aeromonadales</taxon>
        <taxon>Aeromonadaceae</taxon>
        <taxon>Tolumonas</taxon>
    </lineage>
</organism>
<keyword evidence="6 9" id="KW-0482">Metalloprotease</keyword>
<dbReference type="PANTHER" id="PTHR33794">
    <property type="entry name" value="BACILLOLYSIN"/>
    <property type="match status" value="1"/>
</dbReference>
<keyword evidence="9" id="KW-0964">Secreted</keyword>
<dbReference type="InterPro" id="IPR050728">
    <property type="entry name" value="Zinc_Metalloprotease_M4"/>
</dbReference>
<evidence type="ECO:0000256" key="2">
    <source>
        <dbReference type="ARBA" id="ARBA00022670"/>
    </source>
</evidence>
<dbReference type="EC" id="3.4.24.-" evidence="9"/>
<evidence type="ECO:0000256" key="9">
    <source>
        <dbReference type="RuleBase" id="RU366073"/>
    </source>
</evidence>
<dbReference type="AlphaFoldDB" id="A0A841GMM1"/>
<dbReference type="Gene3D" id="1.10.390.10">
    <property type="entry name" value="Neutral Protease Domain 2"/>
    <property type="match status" value="1"/>
</dbReference>
<evidence type="ECO:0000256" key="7">
    <source>
        <dbReference type="ARBA" id="ARBA00023145"/>
    </source>
</evidence>
<comment type="similarity">
    <text evidence="1 9">Belongs to the peptidase M4 family.</text>
</comment>
<comment type="function">
    <text evidence="9">Extracellular zinc metalloprotease.</text>
</comment>
<dbReference type="InterPro" id="IPR027268">
    <property type="entry name" value="Peptidase_M4/M1_CTD_sf"/>
</dbReference>
<evidence type="ECO:0000256" key="1">
    <source>
        <dbReference type="ARBA" id="ARBA00009388"/>
    </source>
</evidence>
<evidence type="ECO:0000256" key="5">
    <source>
        <dbReference type="ARBA" id="ARBA00022833"/>
    </source>
</evidence>
<comment type="cofactor">
    <cofactor evidence="9">
        <name>Zn(2+)</name>
        <dbReference type="ChEBI" id="CHEBI:29105"/>
    </cofactor>
</comment>
<dbReference type="SUPFAM" id="SSF55486">
    <property type="entry name" value="Metalloproteases ('zincins'), catalytic domain"/>
    <property type="match status" value="1"/>
</dbReference>
<dbReference type="GO" id="GO:0006508">
    <property type="term" value="P:proteolysis"/>
    <property type="evidence" value="ECO:0007669"/>
    <property type="project" value="UniProtKB-KW"/>
</dbReference>
<evidence type="ECO:0000313" key="12">
    <source>
        <dbReference type="EMBL" id="MBB6054743.1"/>
    </source>
</evidence>
<accession>A0A841GMM1</accession>
<keyword evidence="2 9" id="KW-0645">Protease</keyword>
<keyword evidence="7" id="KW-0865">Zymogen</keyword>
<dbReference type="InterPro" id="IPR023612">
    <property type="entry name" value="Peptidase_M4"/>
</dbReference>
<comment type="caution">
    <text evidence="12">The sequence shown here is derived from an EMBL/GenBank/DDBJ whole genome shotgun (WGS) entry which is preliminary data.</text>
</comment>
<protein>
    <recommendedName>
        <fullName evidence="9">Neutral metalloproteinase</fullName>
        <ecNumber evidence="9">3.4.24.-</ecNumber>
    </recommendedName>
</protein>
<feature type="active site" evidence="8">
    <location>
        <position position="316"/>
    </location>
</feature>
<dbReference type="GO" id="GO:0004222">
    <property type="term" value="F:metalloendopeptidase activity"/>
    <property type="evidence" value="ECO:0007669"/>
    <property type="project" value="UniProtKB-UniRule"/>
</dbReference>
<feature type="signal peptide" evidence="9">
    <location>
        <begin position="1"/>
        <end position="20"/>
    </location>
</feature>
<keyword evidence="13" id="KW-1185">Reference proteome</keyword>
<dbReference type="GO" id="GO:0046872">
    <property type="term" value="F:metal ion binding"/>
    <property type="evidence" value="ECO:0007669"/>
    <property type="project" value="UniProtKB-UniRule"/>
</dbReference>
<evidence type="ECO:0000259" key="11">
    <source>
        <dbReference type="Pfam" id="PF02868"/>
    </source>
</evidence>
<dbReference type="InterPro" id="IPR013856">
    <property type="entry name" value="Peptidase_M4_domain"/>
</dbReference>
<evidence type="ECO:0000313" key="13">
    <source>
        <dbReference type="Proteomes" id="UP000585721"/>
    </source>
</evidence>
<feature type="chain" id="PRO_5033092210" description="Neutral metalloproteinase" evidence="9">
    <location>
        <begin position="21"/>
        <end position="568"/>
    </location>
</feature>
<dbReference type="EMBL" id="JACHGR010000002">
    <property type="protein sequence ID" value="MBB6054743.1"/>
    <property type="molecule type" value="Genomic_DNA"/>
</dbReference>
<dbReference type="PANTHER" id="PTHR33794:SF1">
    <property type="entry name" value="BACILLOLYSIN"/>
    <property type="match status" value="1"/>
</dbReference>
<keyword evidence="4 9" id="KW-0378">Hydrolase</keyword>
<dbReference type="Proteomes" id="UP000585721">
    <property type="component" value="Unassembled WGS sequence"/>
</dbReference>
<dbReference type="GO" id="GO:0005576">
    <property type="term" value="C:extracellular region"/>
    <property type="evidence" value="ECO:0007669"/>
    <property type="project" value="UniProtKB-SubCell"/>
</dbReference>
<keyword evidence="3" id="KW-0479">Metal-binding</keyword>
<evidence type="ECO:0000256" key="4">
    <source>
        <dbReference type="ARBA" id="ARBA00022801"/>
    </source>
</evidence>
<feature type="active site" description="Proton donor" evidence="8">
    <location>
        <position position="400"/>
    </location>
</feature>
<evidence type="ECO:0000259" key="10">
    <source>
        <dbReference type="Pfam" id="PF01447"/>
    </source>
</evidence>
<dbReference type="Gene3D" id="3.10.170.10">
    <property type="match status" value="1"/>
</dbReference>
<dbReference type="RefSeq" id="WP_223157743.1">
    <property type="nucleotide sequence ID" value="NZ_JACHGR010000002.1"/>
</dbReference>
<dbReference type="Pfam" id="PF02868">
    <property type="entry name" value="Peptidase_M4_C"/>
    <property type="match status" value="1"/>
</dbReference>
<gene>
    <name evidence="12" type="ORF">HNR75_000615</name>
</gene>
<dbReference type="Pfam" id="PF01447">
    <property type="entry name" value="Peptidase_M4"/>
    <property type="match status" value="1"/>
</dbReference>
<feature type="domain" description="Peptidase M4" evidence="10">
    <location>
        <begin position="175"/>
        <end position="323"/>
    </location>
</feature>
<evidence type="ECO:0000256" key="6">
    <source>
        <dbReference type="ARBA" id="ARBA00023049"/>
    </source>
</evidence>
<dbReference type="InterPro" id="IPR001570">
    <property type="entry name" value="Peptidase_M4_C_domain"/>
</dbReference>
<dbReference type="PRINTS" id="PR00730">
    <property type="entry name" value="THERMOLYSIN"/>
</dbReference>
<feature type="domain" description="Peptidase M4 C-terminal" evidence="11">
    <location>
        <begin position="326"/>
        <end position="470"/>
    </location>
</feature>
<reference evidence="12 13" key="1">
    <citation type="submission" date="2020-08" db="EMBL/GenBank/DDBJ databases">
        <title>Genomic Encyclopedia of Type Strains, Phase IV (KMG-IV): sequencing the most valuable type-strain genomes for metagenomic binning, comparative biology and taxonomic classification.</title>
        <authorList>
            <person name="Goeker M."/>
        </authorList>
    </citation>
    <scope>NUCLEOTIDE SEQUENCE [LARGE SCALE GENOMIC DNA]</scope>
    <source>
        <strain evidence="12 13">DSM 22975</strain>
    </source>
</reference>
<keyword evidence="9" id="KW-0732">Signal</keyword>
<evidence type="ECO:0000256" key="8">
    <source>
        <dbReference type="PIRSR" id="PIRSR623612-1"/>
    </source>
</evidence>
<evidence type="ECO:0000256" key="3">
    <source>
        <dbReference type="ARBA" id="ARBA00022723"/>
    </source>
</evidence>
<sequence length="568" mass="61579">MKSIFSIPLLFLLFSPVVNAVPEGPSNRHAEFIALKGAEASNFKVPDTSRLMRTLDLKKANAISKRYQQWLGDAEVLGGQLTVLTTPAGETVAVIGAHYPGLMSTNDIKINDKAVQAVAVKNIGNAGKWSTKLMINPADGRYFYNVENQRADSRWFYWIDATNGSVVNAYDGLTTGSGIGVDGNIKSLLDTTWTGSQYQMISADGRQKTYDAKNKSILPGILAVDSDDNWNLPGTTSPGQPALVDAHFFANVTDDYYQNIHDFNWMSKYPQGMVSSAHLKRKYNNAYWNGTQVAYGDGDGITFINFSGDLDVVAHELTHGVTEATSNLIYQNESGALNEAFSDIMGTNTEYYFGTGNWTIGEDITPGDNGIRNMEDPTEDGYPDNYADRYTGTPDNGGVHINSSIVNHWYYLLATETGGIGLSAADQIAYKSFTSLNSTADFCDARAATIAVATNSEESHVTAAWDLVGVTEAICGASSDPGTGDAPIISDVSSTKLKGLQFRISWTTNEPATTEVSFTCCGTYVKNEFVTSHSYTFSGTKGAVYTYYVSSTDVDKNKTTAGPFTHQN</sequence>
<name>A0A841GMM1_9GAMM</name>
<dbReference type="CDD" id="cd09597">
    <property type="entry name" value="M4_TLP"/>
    <property type="match status" value="1"/>
</dbReference>
<comment type="subcellular location">
    <subcellularLocation>
        <location evidence="9">Secreted</location>
    </subcellularLocation>
</comment>
<keyword evidence="5 9" id="KW-0862">Zinc</keyword>
<proteinExistence type="inferred from homology"/>